<dbReference type="AlphaFoldDB" id="A0A9W4STV0"/>
<evidence type="ECO:0000313" key="1">
    <source>
        <dbReference type="EMBL" id="CAI2180436.1"/>
    </source>
</evidence>
<dbReference type="OrthoDB" id="2386348at2759"/>
<evidence type="ECO:0000313" key="2">
    <source>
        <dbReference type="Proteomes" id="UP001153678"/>
    </source>
</evidence>
<sequence>MHYLRSCVDHNHGPQASNAEVAKITAQIKRQAFETRDKPAKIIQDNIISMPKEIHLYIPSVNALRRTIRRVRRLEMPPQPQNISEDNNFIITFKIMILSFD</sequence>
<reference evidence="1" key="1">
    <citation type="submission" date="2022-08" db="EMBL/GenBank/DDBJ databases">
        <authorList>
            <person name="Kallberg Y."/>
            <person name="Tangrot J."/>
            <person name="Rosling A."/>
        </authorList>
    </citation>
    <scope>NUCLEOTIDE SEQUENCE</scope>
    <source>
        <strain evidence="1">Wild A</strain>
    </source>
</reference>
<dbReference type="Proteomes" id="UP001153678">
    <property type="component" value="Unassembled WGS sequence"/>
</dbReference>
<comment type="caution">
    <text evidence="1">The sequence shown here is derived from an EMBL/GenBank/DDBJ whole genome shotgun (WGS) entry which is preliminary data.</text>
</comment>
<protein>
    <submittedName>
        <fullName evidence="1">7190_t:CDS:1</fullName>
    </submittedName>
</protein>
<gene>
    <name evidence="1" type="ORF">FWILDA_LOCUS9581</name>
</gene>
<name>A0A9W4STV0_9GLOM</name>
<dbReference type="EMBL" id="CAMKVN010002289">
    <property type="protein sequence ID" value="CAI2180436.1"/>
    <property type="molecule type" value="Genomic_DNA"/>
</dbReference>
<organism evidence="1 2">
    <name type="scientific">Funneliformis geosporum</name>
    <dbReference type="NCBI Taxonomy" id="1117311"/>
    <lineage>
        <taxon>Eukaryota</taxon>
        <taxon>Fungi</taxon>
        <taxon>Fungi incertae sedis</taxon>
        <taxon>Mucoromycota</taxon>
        <taxon>Glomeromycotina</taxon>
        <taxon>Glomeromycetes</taxon>
        <taxon>Glomerales</taxon>
        <taxon>Glomeraceae</taxon>
        <taxon>Funneliformis</taxon>
    </lineage>
</organism>
<accession>A0A9W4STV0</accession>
<keyword evidence="2" id="KW-1185">Reference proteome</keyword>
<proteinExistence type="predicted"/>